<gene>
    <name evidence="1" type="ORF">FisN_18Hu176</name>
</gene>
<comment type="caution">
    <text evidence="1">The sequence shown here is derived from an EMBL/GenBank/DDBJ whole genome shotgun (WGS) entry which is preliminary data.</text>
</comment>
<dbReference type="InParanoid" id="A0A1Z5JV91"/>
<accession>A0A1Z5JV91</accession>
<dbReference type="EMBL" id="BDSP01000123">
    <property type="protein sequence ID" value="GAX17965.1"/>
    <property type="molecule type" value="Genomic_DNA"/>
</dbReference>
<proteinExistence type="predicted"/>
<protein>
    <submittedName>
        <fullName evidence="1">Uncharacterized protein</fullName>
    </submittedName>
</protein>
<dbReference type="OrthoDB" id="120976at2759"/>
<name>A0A1Z5JV91_FISSO</name>
<dbReference type="AlphaFoldDB" id="A0A1Z5JV91"/>
<evidence type="ECO:0000313" key="2">
    <source>
        <dbReference type="Proteomes" id="UP000198406"/>
    </source>
</evidence>
<dbReference type="Proteomes" id="UP000198406">
    <property type="component" value="Unassembled WGS sequence"/>
</dbReference>
<organism evidence="1 2">
    <name type="scientific">Fistulifera solaris</name>
    <name type="common">Oleaginous diatom</name>
    <dbReference type="NCBI Taxonomy" id="1519565"/>
    <lineage>
        <taxon>Eukaryota</taxon>
        <taxon>Sar</taxon>
        <taxon>Stramenopiles</taxon>
        <taxon>Ochrophyta</taxon>
        <taxon>Bacillariophyta</taxon>
        <taxon>Bacillariophyceae</taxon>
        <taxon>Bacillariophycidae</taxon>
        <taxon>Naviculales</taxon>
        <taxon>Naviculaceae</taxon>
        <taxon>Fistulifera</taxon>
    </lineage>
</organism>
<evidence type="ECO:0000313" key="1">
    <source>
        <dbReference type="EMBL" id="GAX17965.1"/>
    </source>
</evidence>
<reference evidence="1 2" key="1">
    <citation type="journal article" date="2015" name="Plant Cell">
        <title>Oil accumulation by the oleaginous diatom Fistulifera solaris as revealed by the genome and transcriptome.</title>
        <authorList>
            <person name="Tanaka T."/>
            <person name="Maeda Y."/>
            <person name="Veluchamy A."/>
            <person name="Tanaka M."/>
            <person name="Abida H."/>
            <person name="Marechal E."/>
            <person name="Bowler C."/>
            <person name="Muto M."/>
            <person name="Sunaga Y."/>
            <person name="Tanaka M."/>
            <person name="Yoshino T."/>
            <person name="Taniguchi T."/>
            <person name="Fukuda Y."/>
            <person name="Nemoto M."/>
            <person name="Matsumoto M."/>
            <person name="Wong P.S."/>
            <person name="Aburatani S."/>
            <person name="Fujibuchi W."/>
        </authorList>
    </citation>
    <scope>NUCLEOTIDE SEQUENCE [LARGE SCALE GENOMIC DNA]</scope>
    <source>
        <strain evidence="1 2">JPCC DA0580</strain>
    </source>
</reference>
<sequence>MSHSQEKGPLLKLVPQKRLSAAQKAFRLKKDDELFPVYQLLREPCDFDELNLQEDSKLTIWRRNGTMIRIGPCSFRKYQVRELAFWINGILCTIYGTKDASIADTATFFWSLKRQGEGGLCIAKTEKFSFSAIPVEQLAQALDANPEQYLNVSAGVWNASQSVVLASRPYPLDLSINGQYFSFEDMGTAFVAALKKRQTSLFGSLCIERVCGYEPMPLSPYNQRRLLQLEVFESLDLKFLNDEGLNFLPFAAKVDWLTYEFYTSGFQPEAFGSLDIAAKNLHLEMYFSNDNADWDAILITFLNRVAELGHFETLKILPRWDHKGSWFNKFRDIASIAKAMIRVLNGNPFLSDFRVGSCEERIDLTSHLVAIFEAMEEHKALEKFTVDAMYRWGPEYDAACEALGRLLSRNRNITVYDKTDKRCSNGPKIDRLYALNAFYSGSAALVKESIENRPPLVTTALLERAAENFQYTVLLLSNHTDLLCEFVSEIDLNHVTALIRTMDQPPHAAAKKPARTEM</sequence>
<keyword evidence="2" id="KW-1185">Reference proteome</keyword>